<name>A0ABY7SL79_9RHOB</name>
<proteinExistence type="predicted"/>
<evidence type="ECO:0000313" key="1">
    <source>
        <dbReference type="EMBL" id="WCR06787.1"/>
    </source>
</evidence>
<dbReference type="RefSeq" id="WP_271885402.1">
    <property type="nucleotide sequence ID" value="NZ_CP067136.1"/>
</dbReference>
<keyword evidence="2" id="KW-1185">Reference proteome</keyword>
<dbReference type="EMBL" id="CP067136">
    <property type="protein sequence ID" value="WCR06787.1"/>
    <property type="molecule type" value="Genomic_DNA"/>
</dbReference>
<protein>
    <submittedName>
        <fullName evidence="1">Uncharacterized protein</fullName>
    </submittedName>
</protein>
<evidence type="ECO:0000313" key="2">
    <source>
        <dbReference type="Proteomes" id="UP001219349"/>
    </source>
</evidence>
<gene>
    <name evidence="1" type="ORF">JHX87_15110</name>
</gene>
<dbReference type="Proteomes" id="UP001219349">
    <property type="component" value="Chromosome"/>
</dbReference>
<accession>A0ABY7SL79</accession>
<reference evidence="1 2" key="1">
    <citation type="submission" date="2021-01" db="EMBL/GenBank/DDBJ databases">
        <title>Biogeographic distribution of Paracoccus.</title>
        <authorList>
            <person name="Hollensteiner J."/>
            <person name="Leineberger J."/>
            <person name="Brinkhoff T."/>
            <person name="Daniel R."/>
        </authorList>
    </citation>
    <scope>NUCLEOTIDE SEQUENCE [LARGE SCALE GENOMIC DNA]</scope>
    <source>
        <strain evidence="1 2">KCTC 22803</strain>
    </source>
</reference>
<organism evidence="1 2">
    <name type="scientific">Paracoccus fistulariae</name>
    <dbReference type="NCBI Taxonomy" id="658446"/>
    <lineage>
        <taxon>Bacteria</taxon>
        <taxon>Pseudomonadati</taxon>
        <taxon>Pseudomonadota</taxon>
        <taxon>Alphaproteobacteria</taxon>
        <taxon>Rhodobacterales</taxon>
        <taxon>Paracoccaceae</taxon>
        <taxon>Paracoccus</taxon>
    </lineage>
</organism>
<sequence length="136" mass="15755">MTNTNNESIIIYEEKFTPSNLPTGNLVDELIEKYQLPNNESTKIALGSYMAYGPNKFKVKEGKYDIEILLQLLKFGVLFKYPKEENTYRLWLPNSLLSFRTVKTDKKKPRVTTEYGSTYNDGSHDEVPENLIKTIH</sequence>